<gene>
    <name evidence="3" type="ORF">XA26_42710</name>
</gene>
<dbReference type="Gene3D" id="3.30.1540.10">
    <property type="entry name" value="formyl-coa transferase, domain 3"/>
    <property type="match status" value="1"/>
</dbReference>
<proteinExistence type="predicted"/>
<dbReference type="InterPro" id="IPR023606">
    <property type="entry name" value="CoA-Trfase_III_dom_1_sf"/>
</dbReference>
<reference evidence="3 4" key="1">
    <citation type="journal article" date="2015" name="MBio">
        <title>Enzymatic Degradation of Phenazines Can Generate Energy and Protect Sensitive Organisms from Toxicity.</title>
        <authorList>
            <person name="Costa K.C."/>
            <person name="Bergkessel M."/>
            <person name="Saunders S."/>
            <person name="Korlach J."/>
            <person name="Newman D.K."/>
        </authorList>
    </citation>
    <scope>NUCLEOTIDE SEQUENCE [LARGE SCALE GENOMIC DNA]</scope>
    <source>
        <strain evidence="3 4">CT6</strain>
    </source>
</reference>
<keyword evidence="4" id="KW-1185">Reference proteome</keyword>
<evidence type="ECO:0000313" key="4">
    <source>
        <dbReference type="Proteomes" id="UP000057134"/>
    </source>
</evidence>
<dbReference type="InterPro" id="IPR003673">
    <property type="entry name" value="CoA-Trfase_fam_III"/>
</dbReference>
<organism evidence="3 4">
    <name type="scientific">Mycolicibacterium fortuitum</name>
    <name type="common">Mycobacterium fortuitum</name>
    <dbReference type="NCBI Taxonomy" id="1766"/>
    <lineage>
        <taxon>Bacteria</taxon>
        <taxon>Bacillati</taxon>
        <taxon>Actinomycetota</taxon>
        <taxon>Actinomycetes</taxon>
        <taxon>Mycobacteriales</taxon>
        <taxon>Mycobacteriaceae</taxon>
        <taxon>Mycolicibacterium</taxon>
    </lineage>
</organism>
<feature type="region of interest" description="Disordered" evidence="2">
    <location>
        <begin position="365"/>
        <end position="384"/>
    </location>
</feature>
<dbReference type="Proteomes" id="UP000057134">
    <property type="component" value="Chromosome"/>
</dbReference>
<dbReference type="SUPFAM" id="SSF89796">
    <property type="entry name" value="CoA-transferase family III (CaiB/BaiF)"/>
    <property type="match status" value="1"/>
</dbReference>
<protein>
    <submittedName>
        <fullName evidence="3">L-carnitine dehydratase/bile acid-inducible protein F</fullName>
        <ecNumber evidence="3">2.8.3.16</ecNumber>
    </submittedName>
</protein>
<keyword evidence="1 3" id="KW-0808">Transferase</keyword>
<dbReference type="EMBL" id="CP011269">
    <property type="protein sequence ID" value="ALI28076.1"/>
    <property type="molecule type" value="Genomic_DNA"/>
</dbReference>
<sequence length="384" mass="40825">MRRLFGDKPAPKPRFMATSQPDRVKTRSLGEMTGPLAGIRIIEVGVMLAGPYATMMLADLGAEVIKVEPPGGEISRQVSDSYFASLNRGKRSICLDLTSDTGQAKLAELVADSHALLVNMKPSVIRRLGLTYDNLRRFNPEIVCVAMTGFGLDGGDDPAFDYVIQAATGVAAMTGDPDAPPTLPGYSSADNSTGLTAALGLLAMIVSGNGGQVDVSLRDVMLSQLNYRASAYLNDGAEPRRHPFGAHSYYVPAQLFPTAEGYLALFITHDGFWKSFAGEAGIEGFETMAERAGRREEVLEVVTAVLATDTAAGWESRLKPLGIPAAAVRTLPQALDATPEMVVTAGDFRLVGSPVHVAGYAPDYRPAPEFDEYGQRSPVSAPGS</sequence>
<feature type="compositionally biased region" description="Basic and acidic residues" evidence="2">
    <location>
        <begin position="1"/>
        <end position="10"/>
    </location>
</feature>
<dbReference type="InterPro" id="IPR050483">
    <property type="entry name" value="CoA-transferase_III_domain"/>
</dbReference>
<dbReference type="InterPro" id="IPR044855">
    <property type="entry name" value="CoA-Trfase_III_dom3_sf"/>
</dbReference>
<dbReference type="KEGG" id="mft:XA26_42710"/>
<dbReference type="Pfam" id="PF02515">
    <property type="entry name" value="CoA_transf_3"/>
    <property type="match status" value="1"/>
</dbReference>
<evidence type="ECO:0000256" key="1">
    <source>
        <dbReference type="ARBA" id="ARBA00022679"/>
    </source>
</evidence>
<evidence type="ECO:0000313" key="3">
    <source>
        <dbReference type="EMBL" id="ALI28076.1"/>
    </source>
</evidence>
<feature type="region of interest" description="Disordered" evidence="2">
    <location>
        <begin position="1"/>
        <end position="21"/>
    </location>
</feature>
<dbReference type="PANTHER" id="PTHR48207:SF3">
    <property type="entry name" value="SUCCINATE--HYDROXYMETHYLGLUTARATE COA-TRANSFERASE"/>
    <property type="match status" value="1"/>
</dbReference>
<dbReference type="Gene3D" id="3.40.50.10540">
    <property type="entry name" value="Crotonobetainyl-coa:carnitine coa-transferase, domain 1"/>
    <property type="match status" value="1"/>
</dbReference>
<dbReference type="STRING" id="1766.XA26_42710"/>
<dbReference type="AlphaFoldDB" id="A0A0N9Y9Q9"/>
<evidence type="ECO:0000256" key="2">
    <source>
        <dbReference type="SAM" id="MobiDB-lite"/>
    </source>
</evidence>
<accession>A0A0N9Y9Q9</accession>
<name>A0A0N9Y9Q9_MYCFO</name>
<dbReference type="PATRIC" id="fig|1766.6.peg.4248"/>
<dbReference type="EC" id="2.8.3.16" evidence="3"/>
<dbReference type="GO" id="GO:0033608">
    <property type="term" value="F:formyl-CoA transferase activity"/>
    <property type="evidence" value="ECO:0007669"/>
    <property type="project" value="UniProtKB-EC"/>
</dbReference>
<dbReference type="PANTHER" id="PTHR48207">
    <property type="entry name" value="SUCCINATE--HYDROXYMETHYLGLUTARATE COA-TRANSFERASE"/>
    <property type="match status" value="1"/>
</dbReference>